<evidence type="ECO:0000313" key="3">
    <source>
        <dbReference type="EMBL" id="AJR18262.1"/>
    </source>
</evidence>
<dbReference type="AlphaFoldDB" id="A0A0C5XLB1"/>
<dbReference type="Pfam" id="PF01476">
    <property type="entry name" value="LysM"/>
    <property type="match status" value="1"/>
</dbReference>
<keyword evidence="2" id="KW-1133">Transmembrane helix</keyword>
<keyword evidence="2" id="KW-0812">Transmembrane</keyword>
<gene>
    <name evidence="3" type="ORF">KR76_08665</name>
</gene>
<dbReference type="PROSITE" id="PS51782">
    <property type="entry name" value="LYSM"/>
    <property type="match status" value="1"/>
</dbReference>
<feature type="region of interest" description="Disordered" evidence="1">
    <location>
        <begin position="188"/>
        <end position="210"/>
    </location>
</feature>
<sequence length="210" mass="21313">MELASSPAARRRAALLWLGASAAAVLAGLTLGPGALRLVRLVRAPGTTFAELLVQCCTAIALVAVAGLWLAATDVARAVVLRRPGRAGPVRVGPVRAVLLALCGITALAGTAAPAGAADPPPAPAPGLAGLPLPDRPTGTRSEPSRQVVVRPGDTLWAIAERALGPGATAREVAAHWPRIHARNAAVIGPDPDRIRPGQLLHLPPPPPLP</sequence>
<feature type="transmembrane region" description="Helical" evidence="2">
    <location>
        <begin position="52"/>
        <end position="72"/>
    </location>
</feature>
<organism evidence="3 4">
    <name type="scientific">Nocardioides simplex</name>
    <name type="common">Arthrobacter simplex</name>
    <dbReference type="NCBI Taxonomy" id="2045"/>
    <lineage>
        <taxon>Bacteria</taxon>
        <taxon>Bacillati</taxon>
        <taxon>Actinomycetota</taxon>
        <taxon>Actinomycetes</taxon>
        <taxon>Propionibacteriales</taxon>
        <taxon>Nocardioidaceae</taxon>
        <taxon>Pimelobacter</taxon>
    </lineage>
</organism>
<dbReference type="Proteomes" id="UP000030300">
    <property type="component" value="Chromosome"/>
</dbReference>
<evidence type="ECO:0000256" key="2">
    <source>
        <dbReference type="SAM" id="Phobius"/>
    </source>
</evidence>
<dbReference type="RefSeq" id="WP_075018562.1">
    <property type="nucleotide sequence ID" value="NZ_BJMC01000008.1"/>
</dbReference>
<dbReference type="Gene3D" id="3.10.350.10">
    <property type="entry name" value="LysM domain"/>
    <property type="match status" value="1"/>
</dbReference>
<feature type="transmembrane region" description="Helical" evidence="2">
    <location>
        <begin position="12"/>
        <end position="32"/>
    </location>
</feature>
<reference evidence="3 4" key="1">
    <citation type="journal article" date="2015" name="Genome Announc.">
        <title>Complete Genome Sequence of Steroid-Transforming Nocardioides simplex VKM Ac-2033D.</title>
        <authorList>
            <person name="Shtratnikova V.Y."/>
            <person name="Schelkunov M.I."/>
            <person name="Pekov Y.A."/>
            <person name="Fokina V.V."/>
            <person name="Logacheva M.D."/>
            <person name="Sokolov S.L."/>
            <person name="Bragin E.Y."/>
            <person name="Ashapkin V.V."/>
            <person name="Donova M.V."/>
        </authorList>
    </citation>
    <scope>NUCLEOTIDE SEQUENCE [LARGE SCALE GENOMIC DNA]</scope>
    <source>
        <strain evidence="3 4">VKM Ac-2033D</strain>
    </source>
</reference>
<keyword evidence="4" id="KW-1185">Reference proteome</keyword>
<protein>
    <submittedName>
        <fullName evidence="3">Uncharacterized protein</fullName>
    </submittedName>
</protein>
<name>A0A0C5XLB1_NOCSI</name>
<accession>A0A0C5XLB1</accession>
<dbReference type="CDD" id="cd00118">
    <property type="entry name" value="LysM"/>
    <property type="match status" value="1"/>
</dbReference>
<keyword evidence="2" id="KW-0472">Membrane</keyword>
<dbReference type="InterPro" id="IPR036779">
    <property type="entry name" value="LysM_dom_sf"/>
</dbReference>
<dbReference type="GeneID" id="96612737"/>
<feature type="region of interest" description="Disordered" evidence="1">
    <location>
        <begin position="114"/>
        <end position="147"/>
    </location>
</feature>
<dbReference type="HOGENOM" id="CLU_1309072_0_0_11"/>
<dbReference type="EMBL" id="CP009896">
    <property type="protein sequence ID" value="AJR18262.1"/>
    <property type="molecule type" value="Genomic_DNA"/>
</dbReference>
<dbReference type="STRING" id="2045.KR76_08665"/>
<feature type="transmembrane region" description="Helical" evidence="2">
    <location>
        <begin position="93"/>
        <end position="113"/>
    </location>
</feature>
<proteinExistence type="predicted"/>
<dbReference type="InterPro" id="IPR018392">
    <property type="entry name" value="LysM"/>
</dbReference>
<evidence type="ECO:0000313" key="4">
    <source>
        <dbReference type="Proteomes" id="UP000030300"/>
    </source>
</evidence>
<dbReference type="KEGG" id="psim:KR76_08665"/>
<evidence type="ECO:0000256" key="1">
    <source>
        <dbReference type="SAM" id="MobiDB-lite"/>
    </source>
</evidence>